<evidence type="ECO:0000256" key="4">
    <source>
        <dbReference type="SAM" id="SignalP"/>
    </source>
</evidence>
<dbReference type="InterPro" id="IPR000914">
    <property type="entry name" value="SBP_5_dom"/>
</dbReference>
<dbReference type="PANTHER" id="PTHR30290:SF9">
    <property type="entry name" value="OLIGOPEPTIDE-BINDING PROTEIN APPA"/>
    <property type="match status" value="1"/>
</dbReference>
<dbReference type="AlphaFoldDB" id="A0A895XH91"/>
<dbReference type="InterPro" id="IPR030678">
    <property type="entry name" value="Peptide/Ni-bd"/>
</dbReference>
<feature type="domain" description="Solute-binding protein family 5" evidence="5">
    <location>
        <begin position="78"/>
        <end position="466"/>
    </location>
</feature>
<comment type="similarity">
    <text evidence="1">Belongs to the bacterial solute-binding protein 5 family.</text>
</comment>
<dbReference type="EMBL" id="CP070496">
    <property type="protein sequence ID" value="QSB04714.1"/>
    <property type="molecule type" value="Genomic_DNA"/>
</dbReference>
<name>A0A895XH91_9ACTN</name>
<evidence type="ECO:0000256" key="3">
    <source>
        <dbReference type="ARBA" id="ARBA00022729"/>
    </source>
</evidence>
<dbReference type="GO" id="GO:0042597">
    <property type="term" value="C:periplasmic space"/>
    <property type="evidence" value="ECO:0007669"/>
    <property type="project" value="UniProtKB-ARBA"/>
</dbReference>
<protein>
    <submittedName>
        <fullName evidence="6">ABC transporter substrate-binding protein</fullName>
    </submittedName>
</protein>
<dbReference type="PIRSF" id="PIRSF002741">
    <property type="entry name" value="MppA"/>
    <property type="match status" value="1"/>
</dbReference>
<proteinExistence type="inferred from homology"/>
<feature type="signal peptide" evidence="4">
    <location>
        <begin position="1"/>
        <end position="25"/>
    </location>
</feature>
<gene>
    <name evidence="6" type="ORF">JQS30_13185</name>
</gene>
<evidence type="ECO:0000313" key="7">
    <source>
        <dbReference type="Proteomes" id="UP000662939"/>
    </source>
</evidence>
<evidence type="ECO:0000259" key="5">
    <source>
        <dbReference type="Pfam" id="PF00496"/>
    </source>
</evidence>
<evidence type="ECO:0000313" key="6">
    <source>
        <dbReference type="EMBL" id="QSB04714.1"/>
    </source>
</evidence>
<keyword evidence="2" id="KW-0813">Transport</keyword>
<dbReference type="GO" id="GO:0015833">
    <property type="term" value="P:peptide transport"/>
    <property type="evidence" value="ECO:0007669"/>
    <property type="project" value="TreeGrafter"/>
</dbReference>
<dbReference type="RefSeq" id="WP_213170711.1">
    <property type="nucleotide sequence ID" value="NZ_CP070496.1"/>
</dbReference>
<dbReference type="GO" id="GO:0043190">
    <property type="term" value="C:ATP-binding cassette (ABC) transporter complex"/>
    <property type="evidence" value="ECO:0007669"/>
    <property type="project" value="InterPro"/>
</dbReference>
<dbReference type="KEGG" id="nav:JQS30_13185"/>
<sequence>MKKLTAKKLLAVVAAGAVVATGACTADTGGGDGDGTFIFGVHGQPVTLDPVFTSEGETFRVTRQVFDTLLDHESGGNEIVPGLAEDYDVTEDGLTWTFNLREDVVFHDGAELTGDVVCANFDRWYNFPEPMQSNTVTYYWGNLFGSHADPAADRGRDNYAGCTADGLDVVIELNEVSANYPGAFSMATFGIISPDSLAQIDDTEMQDSSDPLPSYTQEVGVLAGTGPFQYSEWDHSAAEIKLDRFDDYWGEPAGVESIIFKAYDDETALKQALESGEIHGYDLVPPAHAVELAEAGYQVPARGVFNILYLAFQQDNEALADLEVREALAHAVNRQDIVDRILPEGGEVATQFMPSTLSAWSPDVRTFDYDPDTAQSMLADAGHEDLSLEFCWPTDISRPYMPSVQDIFESIKSDLEAVGVEIVEVPMQWNDYIPAANGGDCEMYLLGWTGDFNEGYNFLGTWFDSYTPEFGMDNDDVFDKLAEVDAEPDPDVRAQLLQEANVLIMDELPGLPISSSPPSIVFADNVNPPNISELTQEMFAEVSFK</sequence>
<evidence type="ECO:0000256" key="1">
    <source>
        <dbReference type="ARBA" id="ARBA00005695"/>
    </source>
</evidence>
<organism evidence="6 7">
    <name type="scientific">Natronoglycomyces albus</name>
    <dbReference type="NCBI Taxonomy" id="2811108"/>
    <lineage>
        <taxon>Bacteria</taxon>
        <taxon>Bacillati</taxon>
        <taxon>Actinomycetota</taxon>
        <taxon>Actinomycetes</taxon>
        <taxon>Glycomycetales</taxon>
        <taxon>Glycomycetaceae</taxon>
        <taxon>Natronoglycomyces</taxon>
    </lineage>
</organism>
<evidence type="ECO:0000256" key="2">
    <source>
        <dbReference type="ARBA" id="ARBA00022448"/>
    </source>
</evidence>
<keyword evidence="7" id="KW-1185">Reference proteome</keyword>
<dbReference type="PANTHER" id="PTHR30290">
    <property type="entry name" value="PERIPLASMIC BINDING COMPONENT OF ABC TRANSPORTER"/>
    <property type="match status" value="1"/>
</dbReference>
<dbReference type="Gene3D" id="3.90.76.10">
    <property type="entry name" value="Dipeptide-binding Protein, Domain 1"/>
    <property type="match status" value="1"/>
</dbReference>
<dbReference type="Pfam" id="PF00496">
    <property type="entry name" value="SBP_bac_5"/>
    <property type="match status" value="1"/>
</dbReference>
<dbReference type="SUPFAM" id="SSF53850">
    <property type="entry name" value="Periplasmic binding protein-like II"/>
    <property type="match status" value="1"/>
</dbReference>
<dbReference type="GO" id="GO:1904680">
    <property type="term" value="F:peptide transmembrane transporter activity"/>
    <property type="evidence" value="ECO:0007669"/>
    <property type="project" value="TreeGrafter"/>
</dbReference>
<dbReference type="Proteomes" id="UP000662939">
    <property type="component" value="Chromosome"/>
</dbReference>
<reference evidence="6" key="1">
    <citation type="submission" date="2021-02" db="EMBL/GenBank/DDBJ databases">
        <title>Natronoglycomyces albus gen. nov., sp. nov, a haloalkaliphilic actinobacterium from a soda solonchak soil.</title>
        <authorList>
            <person name="Sorokin D.Y."/>
            <person name="Khijniak T.V."/>
            <person name="Zakharycheva A.P."/>
            <person name="Boueva O.V."/>
            <person name="Ariskina E.V."/>
            <person name="Hahnke R.L."/>
            <person name="Bunk B."/>
            <person name="Sproer C."/>
            <person name="Schumann P."/>
            <person name="Evtushenko L.I."/>
            <person name="Kublanov I.V."/>
        </authorList>
    </citation>
    <scope>NUCLEOTIDE SEQUENCE</scope>
    <source>
        <strain evidence="6">DSM 106290</strain>
    </source>
</reference>
<dbReference type="InterPro" id="IPR039424">
    <property type="entry name" value="SBP_5"/>
</dbReference>
<dbReference type="Gene3D" id="3.40.190.10">
    <property type="entry name" value="Periplasmic binding protein-like II"/>
    <property type="match status" value="1"/>
</dbReference>
<feature type="chain" id="PRO_5034811287" evidence="4">
    <location>
        <begin position="26"/>
        <end position="545"/>
    </location>
</feature>
<accession>A0A895XH91</accession>
<keyword evidence="3 4" id="KW-0732">Signal</keyword>
<dbReference type="CDD" id="cd08493">
    <property type="entry name" value="PBP2_DppA_like"/>
    <property type="match status" value="1"/>
</dbReference>
<dbReference type="Gene3D" id="3.10.105.10">
    <property type="entry name" value="Dipeptide-binding Protein, Domain 3"/>
    <property type="match status" value="1"/>
</dbReference>
<dbReference type="PROSITE" id="PS51257">
    <property type="entry name" value="PROKAR_LIPOPROTEIN"/>
    <property type="match status" value="1"/>
</dbReference>